<dbReference type="Proteomes" id="UP000276443">
    <property type="component" value="Unassembled WGS sequence"/>
</dbReference>
<proteinExistence type="predicted"/>
<accession>A0A3N5CHJ5</accession>
<reference evidence="2 3" key="1">
    <citation type="submission" date="2018-11" db="EMBL/GenBank/DDBJ databases">
        <title>Genomic Encyclopedia of Type Strains, Phase IV (KMG-IV): sequencing the most valuable type-strain genomes for metagenomic binning, comparative biology and taxonomic classification.</title>
        <authorList>
            <person name="Goeker M."/>
        </authorList>
    </citation>
    <scope>NUCLEOTIDE SEQUENCE [LARGE SCALE GENOMIC DNA]</scope>
    <source>
        <strain evidence="2 3">DSM 18090</strain>
    </source>
</reference>
<name>A0A3N5CHJ5_9BACI</name>
<sequence>MLWTAFALSILALVISMYTLKLVKQNHKNEG</sequence>
<keyword evidence="1" id="KW-0812">Transmembrane</keyword>
<protein>
    <submittedName>
        <fullName evidence="2">Uncharacterized protein</fullName>
    </submittedName>
</protein>
<evidence type="ECO:0000313" key="3">
    <source>
        <dbReference type="Proteomes" id="UP000276443"/>
    </source>
</evidence>
<evidence type="ECO:0000313" key="2">
    <source>
        <dbReference type="EMBL" id="RPF57031.1"/>
    </source>
</evidence>
<feature type="transmembrane region" description="Helical" evidence="1">
    <location>
        <begin position="6"/>
        <end position="23"/>
    </location>
</feature>
<comment type="caution">
    <text evidence="2">The sequence shown here is derived from an EMBL/GenBank/DDBJ whole genome shotgun (WGS) entry which is preliminary data.</text>
</comment>
<evidence type="ECO:0000256" key="1">
    <source>
        <dbReference type="SAM" id="Phobius"/>
    </source>
</evidence>
<gene>
    <name evidence="2" type="ORF">EDC24_0079</name>
</gene>
<organism evidence="2 3">
    <name type="scientific">Aquisalibacillus elongatus</name>
    <dbReference type="NCBI Taxonomy" id="485577"/>
    <lineage>
        <taxon>Bacteria</taxon>
        <taxon>Bacillati</taxon>
        <taxon>Bacillota</taxon>
        <taxon>Bacilli</taxon>
        <taxon>Bacillales</taxon>
        <taxon>Bacillaceae</taxon>
        <taxon>Aquisalibacillus</taxon>
    </lineage>
</organism>
<keyword evidence="1" id="KW-1133">Transmembrane helix</keyword>
<dbReference type="AlphaFoldDB" id="A0A3N5CHJ5"/>
<keyword evidence="1" id="KW-0472">Membrane</keyword>
<keyword evidence="3" id="KW-1185">Reference proteome</keyword>
<dbReference type="EMBL" id="RKRF01000002">
    <property type="protein sequence ID" value="RPF57031.1"/>
    <property type="molecule type" value="Genomic_DNA"/>
</dbReference>